<dbReference type="GO" id="GO:0016102">
    <property type="term" value="P:diterpenoid biosynthetic process"/>
    <property type="evidence" value="ECO:0007669"/>
    <property type="project" value="InterPro"/>
</dbReference>
<reference evidence="6" key="1">
    <citation type="submission" date="2021-01" db="UniProtKB">
        <authorList>
            <consortium name="EnsemblPlants"/>
        </authorList>
    </citation>
    <scope>IDENTIFICATION</scope>
</reference>
<dbReference type="Gene3D" id="1.50.10.130">
    <property type="entry name" value="Terpene synthase, N-terminal domain"/>
    <property type="match status" value="1"/>
</dbReference>
<feature type="domain" description="Terpene synthase metal-binding" evidence="5">
    <location>
        <begin position="309"/>
        <end position="547"/>
    </location>
</feature>
<evidence type="ECO:0000259" key="4">
    <source>
        <dbReference type="Pfam" id="PF01397"/>
    </source>
</evidence>
<dbReference type="InterPro" id="IPR034741">
    <property type="entry name" value="Terpene_cyclase-like_1_C"/>
</dbReference>
<dbReference type="AlphaFoldDB" id="A0A7N0RJM5"/>
<dbReference type="OMA" id="SQCTYQY"/>
<comment type="cofactor">
    <cofactor evidence="1">
        <name>Mg(2+)</name>
        <dbReference type="ChEBI" id="CHEBI:18420"/>
    </cofactor>
</comment>
<proteinExistence type="predicted"/>
<dbReference type="CDD" id="cd00684">
    <property type="entry name" value="Terpene_cyclase_plant_C1"/>
    <property type="match status" value="1"/>
</dbReference>
<evidence type="ECO:0000256" key="1">
    <source>
        <dbReference type="ARBA" id="ARBA00001946"/>
    </source>
</evidence>
<dbReference type="Pfam" id="PF01397">
    <property type="entry name" value="Terpene_synth"/>
    <property type="match status" value="1"/>
</dbReference>
<dbReference type="InterPro" id="IPR044814">
    <property type="entry name" value="Terpene_cyclase_plant_C1"/>
</dbReference>
<dbReference type="InterPro" id="IPR005630">
    <property type="entry name" value="Terpene_synthase_metal-bd"/>
</dbReference>
<dbReference type="PANTHER" id="PTHR31225:SF252">
    <property type="entry name" value="TERPENE SYNTHASE 12-RELATED"/>
    <property type="match status" value="1"/>
</dbReference>
<dbReference type="InterPro" id="IPR001906">
    <property type="entry name" value="Terpene_synth_N"/>
</dbReference>
<evidence type="ECO:0000259" key="5">
    <source>
        <dbReference type="Pfam" id="PF03936"/>
    </source>
</evidence>
<feature type="domain" description="Terpene synthase N-terminal" evidence="4">
    <location>
        <begin position="69"/>
        <end position="250"/>
    </location>
</feature>
<evidence type="ECO:0000256" key="3">
    <source>
        <dbReference type="ARBA" id="ARBA00022842"/>
    </source>
</evidence>
<dbReference type="SUPFAM" id="SSF48576">
    <property type="entry name" value="Terpenoid synthases"/>
    <property type="match status" value="1"/>
</dbReference>
<dbReference type="GO" id="GO:0010333">
    <property type="term" value="F:terpene synthase activity"/>
    <property type="evidence" value="ECO:0007669"/>
    <property type="project" value="InterPro"/>
</dbReference>
<dbReference type="InterPro" id="IPR050148">
    <property type="entry name" value="Terpene_synthase-like"/>
</dbReference>
<dbReference type="Gramene" id="Kaladp0011s0899.1.v1.1">
    <property type="protein sequence ID" value="Kaladp0011s0899.1.v1.1"/>
    <property type="gene ID" value="Kaladp0011s0899.v1.1"/>
</dbReference>
<dbReference type="InterPro" id="IPR008949">
    <property type="entry name" value="Isoprenoid_synthase_dom_sf"/>
</dbReference>
<name>A0A7N0RJM5_KALFE</name>
<evidence type="ECO:0000313" key="7">
    <source>
        <dbReference type="Proteomes" id="UP000594263"/>
    </source>
</evidence>
<dbReference type="SFLD" id="SFLDS00005">
    <property type="entry name" value="Isoprenoid_Synthase_Type_I"/>
    <property type="match status" value="1"/>
</dbReference>
<keyword evidence="3" id="KW-0460">Magnesium</keyword>
<dbReference type="InterPro" id="IPR036965">
    <property type="entry name" value="Terpene_synth_N_sf"/>
</dbReference>
<protein>
    <submittedName>
        <fullName evidence="6">Uncharacterized protein</fullName>
    </submittedName>
</protein>
<keyword evidence="2" id="KW-0479">Metal-binding</keyword>
<dbReference type="GO" id="GO:0000287">
    <property type="term" value="F:magnesium ion binding"/>
    <property type="evidence" value="ECO:0007669"/>
    <property type="project" value="InterPro"/>
</dbReference>
<dbReference type="SUPFAM" id="SSF48239">
    <property type="entry name" value="Terpenoid cyclases/Protein prenyltransferases"/>
    <property type="match status" value="1"/>
</dbReference>
<dbReference type="InterPro" id="IPR008930">
    <property type="entry name" value="Terpenoid_cyclase/PrenylTrfase"/>
</dbReference>
<accession>A0A7N0RJM5</accession>
<keyword evidence="7" id="KW-1185">Reference proteome</keyword>
<dbReference type="Proteomes" id="UP000594263">
    <property type="component" value="Unplaced"/>
</dbReference>
<dbReference type="SFLD" id="SFLDG01019">
    <property type="entry name" value="Terpene_Cyclase_Like_1_C_Termi"/>
    <property type="match status" value="1"/>
</dbReference>
<dbReference type="EnsemblPlants" id="Kaladp0011s0899.1.v1.1">
    <property type="protein sequence ID" value="Kaladp0011s0899.1.v1.1"/>
    <property type="gene ID" value="Kaladp0011s0899.v1.1"/>
</dbReference>
<dbReference type="PANTHER" id="PTHR31225">
    <property type="entry name" value="OS04G0344100 PROTEIN-RELATED"/>
    <property type="match status" value="1"/>
</dbReference>
<dbReference type="FunFam" id="1.10.600.10:FF:000007">
    <property type="entry name" value="Isoprene synthase, chloroplastic"/>
    <property type="match status" value="1"/>
</dbReference>
<dbReference type="Gene3D" id="1.10.600.10">
    <property type="entry name" value="Farnesyl Diphosphate Synthase"/>
    <property type="match status" value="1"/>
</dbReference>
<evidence type="ECO:0000256" key="2">
    <source>
        <dbReference type="ARBA" id="ARBA00022723"/>
    </source>
</evidence>
<sequence>MASKLVMVVSAAGCNNQKNFPANIRPQPGRRLGAAADGCSQLRSAMPICRVRKEEAERRSTEIYEPSSWTYDYIQSLKLNHAVIGEVDTEKIMRALEEDVMSQITRYEDGCELEQLSKLVLIDDVQKLGLGKHFEMVISVALDNLLCPQSFVQQEHDIYSTALHFRLLRQSDREASQYMFKPYMDHNGGFKASLRDDVKGMLALYEASHFAKDGEEILVKAREFSTLNLRNHLKGIMLDKNLAAQVSHALELPSHCRLQRLEVRRHIEEQYRRKNRKDMALIEAARLNYNMTQSVLQSDLQDTSRWWEETGLATQLSFARDRLTECFFWAAGLVPEPESRECRKELTKLAVLITIIDDVYDVHGTVDELELFTQAVKRWDINCTSDLPHSMKLCFLALYNTINQMACSILKDKGVNVEPQLAETWADMCSAFLVEARWCHGKHIPSFDEYMSNGWMSVSGPLLLTHAYYLSQPITSKAPESFLDGFYQDFMRWPSMVFRLSNDLATYQAEMARGESASSVTCYMKDTGATEAIACAHMKDLIQKCWQKMNCFKSQNMPQAKSFVKLGMNLGRVSQCVYQYGDGHGAPDTRSKSRVMSLLINPIQPPS</sequence>
<organism evidence="6 7">
    <name type="scientific">Kalanchoe fedtschenkoi</name>
    <name type="common">Lavender scallops</name>
    <name type="synonym">South American air plant</name>
    <dbReference type="NCBI Taxonomy" id="63787"/>
    <lineage>
        <taxon>Eukaryota</taxon>
        <taxon>Viridiplantae</taxon>
        <taxon>Streptophyta</taxon>
        <taxon>Embryophyta</taxon>
        <taxon>Tracheophyta</taxon>
        <taxon>Spermatophyta</taxon>
        <taxon>Magnoliopsida</taxon>
        <taxon>eudicotyledons</taxon>
        <taxon>Gunneridae</taxon>
        <taxon>Pentapetalae</taxon>
        <taxon>Saxifragales</taxon>
        <taxon>Crassulaceae</taxon>
        <taxon>Kalanchoe</taxon>
    </lineage>
</organism>
<dbReference type="Pfam" id="PF03936">
    <property type="entry name" value="Terpene_synth_C"/>
    <property type="match status" value="1"/>
</dbReference>
<evidence type="ECO:0000313" key="6">
    <source>
        <dbReference type="EnsemblPlants" id="Kaladp0011s0899.1.v1.1"/>
    </source>
</evidence>